<dbReference type="GO" id="GO:0046872">
    <property type="term" value="F:metal ion binding"/>
    <property type="evidence" value="ECO:0007669"/>
    <property type="project" value="UniProtKB-KW"/>
</dbReference>
<evidence type="ECO:0000256" key="5">
    <source>
        <dbReference type="ARBA" id="ARBA00023049"/>
    </source>
</evidence>
<comment type="caution">
    <text evidence="7">The sequence shown here is derived from an EMBL/GenBank/DDBJ whole genome shotgun (WGS) entry which is preliminary data.</text>
</comment>
<keyword evidence="3" id="KW-0378">Hydrolase</keyword>
<dbReference type="Pfam" id="PF04002">
    <property type="entry name" value="RadC"/>
    <property type="match status" value="1"/>
</dbReference>
<dbReference type="SUPFAM" id="SSF102712">
    <property type="entry name" value="JAB1/MPN domain"/>
    <property type="match status" value="1"/>
</dbReference>
<keyword evidence="5" id="KW-0482">Metalloprotease</keyword>
<name>A0A2A5CIZ1_9GAMM</name>
<dbReference type="NCBIfam" id="TIGR00608">
    <property type="entry name" value="radc"/>
    <property type="match status" value="1"/>
</dbReference>
<dbReference type="PROSITE" id="PS01302">
    <property type="entry name" value="UPF0758"/>
    <property type="match status" value="1"/>
</dbReference>
<sequence length="163" mass="18580">MNNLSLLNAEYSTEETFEREEKIINEAKEILFKRLRTNKVQLSSSKITRDYVMLELGRREREVFFCLFLDNQHRVIESQVLFEGTIDGSMVHPREVLKAALKLNAAAMIFSHNHPSGVAEPSQADISITRRLKSALELVDIRVLDHLIVGDNVVTSMAERGLL</sequence>
<dbReference type="Gene3D" id="3.40.140.10">
    <property type="entry name" value="Cytidine Deaminase, domain 2"/>
    <property type="match status" value="1"/>
</dbReference>
<keyword evidence="4" id="KW-0862">Zinc</keyword>
<dbReference type="PANTHER" id="PTHR30471:SF3">
    <property type="entry name" value="UPF0758 PROTEIN YEES-RELATED"/>
    <property type="match status" value="1"/>
</dbReference>
<evidence type="ECO:0000313" key="8">
    <source>
        <dbReference type="Proteomes" id="UP000228987"/>
    </source>
</evidence>
<protein>
    <submittedName>
        <fullName evidence="7">DNA repair protein RadC</fullName>
    </submittedName>
</protein>
<evidence type="ECO:0000256" key="2">
    <source>
        <dbReference type="ARBA" id="ARBA00022723"/>
    </source>
</evidence>
<evidence type="ECO:0000256" key="3">
    <source>
        <dbReference type="ARBA" id="ARBA00022801"/>
    </source>
</evidence>
<dbReference type="InterPro" id="IPR037518">
    <property type="entry name" value="MPN"/>
</dbReference>
<evidence type="ECO:0000313" key="7">
    <source>
        <dbReference type="EMBL" id="PCJ43336.1"/>
    </source>
</evidence>
<dbReference type="Proteomes" id="UP000228987">
    <property type="component" value="Unassembled WGS sequence"/>
</dbReference>
<dbReference type="InterPro" id="IPR025657">
    <property type="entry name" value="RadC_JAB"/>
</dbReference>
<dbReference type="PANTHER" id="PTHR30471">
    <property type="entry name" value="DNA REPAIR PROTEIN RADC"/>
    <property type="match status" value="1"/>
</dbReference>
<evidence type="ECO:0000256" key="1">
    <source>
        <dbReference type="ARBA" id="ARBA00022670"/>
    </source>
</evidence>
<dbReference type="InterPro" id="IPR020891">
    <property type="entry name" value="UPF0758_CS"/>
</dbReference>
<keyword evidence="2" id="KW-0479">Metal-binding</keyword>
<evidence type="ECO:0000259" key="6">
    <source>
        <dbReference type="PROSITE" id="PS50249"/>
    </source>
</evidence>
<dbReference type="GO" id="GO:0006508">
    <property type="term" value="P:proteolysis"/>
    <property type="evidence" value="ECO:0007669"/>
    <property type="project" value="UniProtKB-KW"/>
</dbReference>
<accession>A0A2A5CIZ1</accession>
<reference evidence="8" key="1">
    <citation type="submission" date="2017-08" db="EMBL/GenBank/DDBJ databases">
        <title>A dynamic microbial community with high functional redundancy inhabits the cold, oxic subseafloor aquifer.</title>
        <authorList>
            <person name="Tully B.J."/>
            <person name="Wheat C.G."/>
            <person name="Glazer B.T."/>
            <person name="Huber J.A."/>
        </authorList>
    </citation>
    <scope>NUCLEOTIDE SEQUENCE [LARGE SCALE GENOMIC DNA]</scope>
</reference>
<dbReference type="AlphaFoldDB" id="A0A2A5CIZ1"/>
<dbReference type="CDD" id="cd08071">
    <property type="entry name" value="MPN_DUF2466"/>
    <property type="match status" value="1"/>
</dbReference>
<dbReference type="InterPro" id="IPR001405">
    <property type="entry name" value="UPF0758"/>
</dbReference>
<keyword evidence="1" id="KW-0645">Protease</keyword>
<evidence type="ECO:0000256" key="4">
    <source>
        <dbReference type="ARBA" id="ARBA00022833"/>
    </source>
</evidence>
<dbReference type="PROSITE" id="PS50249">
    <property type="entry name" value="MPN"/>
    <property type="match status" value="1"/>
</dbReference>
<feature type="domain" description="MPN" evidence="6">
    <location>
        <begin position="40"/>
        <end position="163"/>
    </location>
</feature>
<organism evidence="7 8">
    <name type="scientific">SAR86 cluster bacterium</name>
    <dbReference type="NCBI Taxonomy" id="2030880"/>
    <lineage>
        <taxon>Bacteria</taxon>
        <taxon>Pseudomonadati</taxon>
        <taxon>Pseudomonadota</taxon>
        <taxon>Gammaproteobacteria</taxon>
        <taxon>SAR86 cluster</taxon>
    </lineage>
</organism>
<dbReference type="EMBL" id="NVWI01000001">
    <property type="protein sequence ID" value="PCJ43336.1"/>
    <property type="molecule type" value="Genomic_DNA"/>
</dbReference>
<proteinExistence type="predicted"/>
<dbReference type="GO" id="GO:0008237">
    <property type="term" value="F:metallopeptidase activity"/>
    <property type="evidence" value="ECO:0007669"/>
    <property type="project" value="UniProtKB-KW"/>
</dbReference>
<gene>
    <name evidence="7" type="ORF">COA71_00210</name>
</gene>